<dbReference type="InterPro" id="IPR017871">
    <property type="entry name" value="ABC_transporter-like_CS"/>
</dbReference>
<organism evidence="12 13">
    <name type="scientific">Dactylellina haptotyla (strain CBS 200.50)</name>
    <name type="common">Nematode-trapping fungus</name>
    <name type="synonym">Monacrosporium haptotylum</name>
    <dbReference type="NCBI Taxonomy" id="1284197"/>
    <lineage>
        <taxon>Eukaryota</taxon>
        <taxon>Fungi</taxon>
        <taxon>Dikarya</taxon>
        <taxon>Ascomycota</taxon>
        <taxon>Pezizomycotina</taxon>
        <taxon>Orbiliomycetes</taxon>
        <taxon>Orbiliales</taxon>
        <taxon>Orbiliaceae</taxon>
        <taxon>Dactylellina</taxon>
    </lineage>
</organism>
<dbReference type="InterPro" id="IPR003439">
    <property type="entry name" value="ABC_transporter-like_ATP-bd"/>
</dbReference>
<dbReference type="EMBL" id="AQGS01000063">
    <property type="protein sequence ID" value="EPS43967.1"/>
    <property type="molecule type" value="Genomic_DNA"/>
</dbReference>
<dbReference type="HOGENOM" id="CLU_000604_35_0_1"/>
<feature type="transmembrane region" description="Helical" evidence="10">
    <location>
        <begin position="797"/>
        <end position="819"/>
    </location>
</feature>
<dbReference type="GO" id="GO:0016887">
    <property type="term" value="F:ATP hydrolysis activity"/>
    <property type="evidence" value="ECO:0007669"/>
    <property type="project" value="InterPro"/>
</dbReference>
<feature type="compositionally biased region" description="Basic and acidic residues" evidence="9">
    <location>
        <begin position="276"/>
        <end position="287"/>
    </location>
</feature>
<dbReference type="GO" id="GO:0016020">
    <property type="term" value="C:membrane"/>
    <property type="evidence" value="ECO:0007669"/>
    <property type="project" value="UniProtKB-SubCell"/>
</dbReference>
<comment type="similarity">
    <text evidence="2">Belongs to the ABC transporter superfamily. ABCG family. PDR (TC 3.A.1.205) subfamily.</text>
</comment>
<dbReference type="GO" id="GO:0140359">
    <property type="term" value="F:ABC-type transporter activity"/>
    <property type="evidence" value="ECO:0007669"/>
    <property type="project" value="InterPro"/>
</dbReference>
<accession>S8C8J4</accession>
<dbReference type="PANTHER" id="PTHR19241">
    <property type="entry name" value="ATP-BINDING CASSETTE TRANSPORTER"/>
    <property type="match status" value="1"/>
</dbReference>
<keyword evidence="4 10" id="KW-0812">Transmembrane</keyword>
<evidence type="ECO:0000313" key="12">
    <source>
        <dbReference type="EMBL" id="EPS43967.1"/>
    </source>
</evidence>
<feature type="transmembrane region" description="Helical" evidence="10">
    <location>
        <begin position="908"/>
        <end position="927"/>
    </location>
</feature>
<keyword evidence="6" id="KW-0067">ATP-binding</keyword>
<feature type="domain" description="ABC transporter" evidence="11">
    <location>
        <begin position="400"/>
        <end position="652"/>
    </location>
</feature>
<keyword evidence="7 10" id="KW-1133">Transmembrane helix</keyword>
<evidence type="ECO:0000256" key="5">
    <source>
        <dbReference type="ARBA" id="ARBA00022741"/>
    </source>
</evidence>
<dbReference type="Proteomes" id="UP000015100">
    <property type="component" value="Unassembled WGS sequence"/>
</dbReference>
<evidence type="ECO:0000256" key="4">
    <source>
        <dbReference type="ARBA" id="ARBA00022692"/>
    </source>
</evidence>
<feature type="transmembrane region" description="Helical" evidence="10">
    <location>
        <begin position="873"/>
        <end position="896"/>
    </location>
</feature>
<dbReference type="Pfam" id="PF14510">
    <property type="entry name" value="ABC_trans_N"/>
    <property type="match status" value="1"/>
</dbReference>
<evidence type="ECO:0000256" key="2">
    <source>
        <dbReference type="ARBA" id="ARBA00006012"/>
    </source>
</evidence>
<dbReference type="InterPro" id="IPR013525">
    <property type="entry name" value="ABC2_TM"/>
</dbReference>
<feature type="region of interest" description="Disordered" evidence="9">
    <location>
        <begin position="263"/>
        <end position="292"/>
    </location>
</feature>
<feature type="compositionally biased region" description="Polar residues" evidence="9">
    <location>
        <begin position="333"/>
        <end position="346"/>
    </location>
</feature>
<feature type="transmembrane region" description="Helical" evidence="10">
    <location>
        <begin position="1513"/>
        <end position="1538"/>
    </location>
</feature>
<dbReference type="Pfam" id="PF00005">
    <property type="entry name" value="ABC_tran"/>
    <property type="match status" value="2"/>
</dbReference>
<dbReference type="Pfam" id="PF01061">
    <property type="entry name" value="ABC2_membrane"/>
    <property type="match status" value="2"/>
</dbReference>
<feature type="compositionally biased region" description="Polar residues" evidence="9">
    <location>
        <begin position="184"/>
        <end position="196"/>
    </location>
</feature>
<gene>
    <name evidence="12" type="ORF">H072_2114</name>
</gene>
<reference evidence="12 13" key="1">
    <citation type="journal article" date="2013" name="PLoS Genet.">
        <title>Genomic mechanisms accounting for the adaptation to parasitism in nematode-trapping fungi.</title>
        <authorList>
            <person name="Meerupati T."/>
            <person name="Andersson K.M."/>
            <person name="Friman E."/>
            <person name="Kumar D."/>
            <person name="Tunlid A."/>
            <person name="Ahren D."/>
        </authorList>
    </citation>
    <scope>NUCLEOTIDE SEQUENCE [LARGE SCALE GENOMIC DNA]</scope>
    <source>
        <strain evidence="12 13">CBS 200.50</strain>
    </source>
</reference>
<dbReference type="SMART" id="SM00382">
    <property type="entry name" value="AAA"/>
    <property type="match status" value="2"/>
</dbReference>
<evidence type="ECO:0000256" key="7">
    <source>
        <dbReference type="ARBA" id="ARBA00022989"/>
    </source>
</evidence>
<evidence type="ECO:0000256" key="9">
    <source>
        <dbReference type="SAM" id="MobiDB-lite"/>
    </source>
</evidence>
<feature type="transmembrane region" description="Helical" evidence="10">
    <location>
        <begin position="1469"/>
        <end position="1492"/>
    </location>
</feature>
<sequence>MGSADTAYSRPSRSRARAHLAAYPLFQAVNDYSPFHLPALVLHNAPRLPDPLDAAVDDGLTAVDNFMEPRIEFMKKRYERWVLRPQENLKTGIGVYADWGKGHVAGRLRMLEEGIFTVGEYLLPAEEEADDDHKHAEMNSYWTSTESVIDTSDDESDFGTSGPGHKSGMLRPLTPANPHHRQRSASAPSLPPFQSDNPKREFENVGRLLVTYAHRTYARNAHKSPAQILYDALDLAKTEARKVRKGLDEKYSIEIAMSKSIDEGSATQVESGVESVDSRHQSRDENHQAQFGPGDEERVIQLARRLSRTVSHGGQQLTKEETRYSQFDGENPFTGSTNPRLQPTNERFNPKAWLKSIISLTARDPDKYPSLRLGVSFKNLNAHGYGSATDYQKNVGNIGLSFLESAVTLGRKRKIQILKDFEGLIKSSELCVVLGRPGSGCSTFLKTIAGDTYGFHLSDDTAINYQGIPMEKMHKAFRGEVIYQAETDVHFPQLTVGQTLKFAALARAPNNRMGGITRDEYADHVKDVVMAAFGLSHTEHTNVGNDFIRGVSGGERKRVSIAEVAVSGAPIQCWDNSTRGLDSANALEFIRTLRLSAELTGSTALVAIYQASQSAYDQFHKAIVLYEGRQIYFGPTGEAKQFFEDMGFECPERATTADFLTSLTNPAERRVKPGFEDRVPRTPDEFAQRWKESETRKKLLDDIAAFEAEHPVGKENIDRFKQVRNVVKSRGVSSNSPYTISFPMQVRLCMTRGFQRMRGDLSLALTGILGNGIMALIVSSVFYNLQPNTGSFFARGSLLFFAVLLNGFSSALEILTLYAQRPIVEKHDKYALYRPSAEAVSSMIVDMPQKILSAIVFNLILYFMTHLRREPGAFFIFLLFSFSTTMAMSMIFRTIASVSRTLHQAMTPAALFILGLIMYTGFAIPVVEMRGWARWIGYVNPISYSFESLMVNEFSGRDFACAQYIPSGPGYENFTGNSRVCSATSSVAGQEVVSGDQYINVSFAYFKSHLWRNLGIIWAYVFFFCAVYIIASDKITAAKSKGEVLVFKQGRLPTKSKKSGDDLEGAAPKEAAREQELGAVITREISVAAIQKQTSIFHWKDVVYDIPIKDGERRLLDHICGWVKPGTLTALMGVSGAGKTTLLDVLASRKTTGVITGDMFVNGQKRDGSFQRKTGYVQQQDLHLETSTVREALEFSALLRQPQELSREEKLAYVEEVIQILEMDEFVDAVVGVPGEGLNVEQRKRLTIGVELAARPELLLFLDEPTSGLDSQTAWSICTLLRKLARNGQAILCTIHQPSAILFQEFDRLLFLASGGRQIYFGEIGEGSKNLINYFERNGGFACPADANPAEWMLEVIGAAPGSHSEIDWPRVWRESPENAEVLAELERMEKELPHEIVQGPMSSLPSSKNDFAVPFSTQLYYVFIRVWQQYWRTPSYIYAKLVLCLLSALFVGFSFYNAGTSLAGLQGQMFSIFLILTTFGQLVQQLMPHFVTQRALYEARERPSRTYKWTAFMVSNLLVELPWQTLAAILVFFSFYFPTGMYKNAIVSHTEVERGGLFFLYCLSFYLFTSTFGTMVIAGVELAEAASNLANLMFSVCLIFCGVLVQPAALPAIWRYTLYYISPFTYLVSGILAAGLANTDIVCNTRELVRVMAPSGMTCGEYLDPFAAIAGVRVIDRDSTEWCNICPSASTNAFLSGLGVDYSQRWRNWVIFSVYILFNLGAAVGMYYLARVPKDKDLKVAKEADKNKKVQQVGVNEHDEVVRTRTVPNDEPEQEKV</sequence>
<dbReference type="SUPFAM" id="SSF52540">
    <property type="entry name" value="P-loop containing nucleoside triphosphate hydrolases"/>
    <property type="match status" value="2"/>
</dbReference>
<dbReference type="STRING" id="1284197.S8C8J4"/>
<evidence type="ECO:0000313" key="13">
    <source>
        <dbReference type="Proteomes" id="UP000015100"/>
    </source>
</evidence>
<dbReference type="Pfam" id="PF06422">
    <property type="entry name" value="PDR_CDR"/>
    <property type="match status" value="1"/>
</dbReference>
<reference evidence="13" key="2">
    <citation type="submission" date="2013-04" db="EMBL/GenBank/DDBJ databases">
        <title>Genomic mechanisms accounting for the adaptation to parasitism in nematode-trapping fungi.</title>
        <authorList>
            <person name="Ahren D.G."/>
        </authorList>
    </citation>
    <scope>NUCLEOTIDE SEQUENCE [LARGE SCALE GENOMIC DNA]</scope>
    <source>
        <strain evidence="13">CBS 200.50</strain>
    </source>
</reference>
<dbReference type="InterPro" id="IPR029481">
    <property type="entry name" value="ABC_trans_N"/>
</dbReference>
<dbReference type="InterPro" id="IPR034001">
    <property type="entry name" value="ABCG_PDR_1"/>
</dbReference>
<feature type="region of interest" description="Disordered" evidence="9">
    <location>
        <begin position="1744"/>
        <end position="1778"/>
    </location>
</feature>
<dbReference type="FunFam" id="3.40.50.300:FF:000054">
    <property type="entry name" value="ABC multidrug transporter atrF"/>
    <property type="match status" value="1"/>
</dbReference>
<feature type="region of interest" description="Disordered" evidence="9">
    <location>
        <begin position="310"/>
        <end position="346"/>
    </location>
</feature>
<feature type="transmembrane region" description="Helical" evidence="10">
    <location>
        <begin position="1710"/>
        <end position="1731"/>
    </location>
</feature>
<dbReference type="PROSITE" id="PS50893">
    <property type="entry name" value="ABC_TRANSPORTER_2"/>
    <property type="match status" value="2"/>
</dbReference>
<dbReference type="OrthoDB" id="245989at2759"/>
<feature type="transmembrane region" description="Helical" evidence="10">
    <location>
        <begin position="1010"/>
        <end position="1031"/>
    </location>
</feature>
<feature type="transmembrane region" description="Helical" evidence="10">
    <location>
        <begin position="1593"/>
        <end position="1615"/>
    </location>
</feature>
<dbReference type="InterPro" id="IPR034003">
    <property type="entry name" value="ABCG_PDR_2"/>
</dbReference>
<comment type="caution">
    <text evidence="12">The sequence shown here is derived from an EMBL/GenBank/DDBJ whole genome shotgun (WGS) entry which is preliminary data.</text>
</comment>
<feature type="transmembrane region" description="Helical" evidence="10">
    <location>
        <begin position="1438"/>
        <end position="1457"/>
    </location>
</feature>
<feature type="region of interest" description="Disordered" evidence="9">
    <location>
        <begin position="148"/>
        <end position="199"/>
    </location>
</feature>
<dbReference type="CDD" id="cd03232">
    <property type="entry name" value="ABCG_PDR_domain2"/>
    <property type="match status" value="1"/>
</dbReference>
<dbReference type="Gene3D" id="3.40.50.300">
    <property type="entry name" value="P-loop containing nucleotide triphosphate hydrolases"/>
    <property type="match status" value="2"/>
</dbReference>
<dbReference type="InterPro" id="IPR003593">
    <property type="entry name" value="AAA+_ATPase"/>
</dbReference>
<dbReference type="InterPro" id="IPR010929">
    <property type="entry name" value="PDR_CDR_ABC"/>
</dbReference>
<keyword evidence="13" id="KW-1185">Reference proteome</keyword>
<proteinExistence type="inferred from homology"/>
<evidence type="ECO:0000256" key="8">
    <source>
        <dbReference type="ARBA" id="ARBA00023136"/>
    </source>
</evidence>
<evidence type="ECO:0000256" key="10">
    <source>
        <dbReference type="SAM" id="Phobius"/>
    </source>
</evidence>
<dbReference type="GO" id="GO:0005524">
    <property type="term" value="F:ATP binding"/>
    <property type="evidence" value="ECO:0007669"/>
    <property type="project" value="UniProtKB-KW"/>
</dbReference>
<dbReference type="InterPro" id="IPR043926">
    <property type="entry name" value="ABCG_dom"/>
</dbReference>
<feature type="transmembrane region" description="Helical" evidence="10">
    <location>
        <begin position="761"/>
        <end position="785"/>
    </location>
</feature>
<dbReference type="Pfam" id="PF19055">
    <property type="entry name" value="ABC2_membrane_7"/>
    <property type="match status" value="1"/>
</dbReference>
<evidence type="ECO:0000256" key="3">
    <source>
        <dbReference type="ARBA" id="ARBA00022448"/>
    </source>
</evidence>
<dbReference type="InterPro" id="IPR027417">
    <property type="entry name" value="P-loop_NTPase"/>
</dbReference>
<protein>
    <recommendedName>
        <fullName evidence="11">ABC transporter domain-containing protein</fullName>
    </recommendedName>
</protein>
<dbReference type="OMA" id="RTSMRHD"/>
<evidence type="ECO:0000256" key="1">
    <source>
        <dbReference type="ARBA" id="ARBA00004141"/>
    </source>
</evidence>
<evidence type="ECO:0000256" key="6">
    <source>
        <dbReference type="ARBA" id="ARBA00022840"/>
    </source>
</evidence>
<dbReference type="CDD" id="cd03233">
    <property type="entry name" value="ABCG_PDR_domain1"/>
    <property type="match status" value="1"/>
</dbReference>
<keyword evidence="8 10" id="KW-0472">Membrane</keyword>
<dbReference type="eggNOG" id="KOG0065">
    <property type="taxonomic scope" value="Eukaryota"/>
</dbReference>
<evidence type="ECO:0000259" key="11">
    <source>
        <dbReference type="PROSITE" id="PS50893"/>
    </source>
</evidence>
<comment type="subcellular location">
    <subcellularLocation>
        <location evidence="1">Membrane</location>
        <topology evidence="1">Multi-pass membrane protein</topology>
    </subcellularLocation>
</comment>
<keyword evidence="5" id="KW-0547">Nucleotide-binding</keyword>
<feature type="transmembrane region" description="Helical" evidence="10">
    <location>
        <begin position="1558"/>
        <end position="1581"/>
    </location>
</feature>
<dbReference type="PROSITE" id="PS00211">
    <property type="entry name" value="ABC_TRANSPORTER_1"/>
    <property type="match status" value="1"/>
</dbReference>
<name>S8C8J4_DACHA</name>
<keyword evidence="3" id="KW-0813">Transport</keyword>
<feature type="domain" description="ABC transporter" evidence="11">
    <location>
        <begin position="1097"/>
        <end position="1340"/>
    </location>
</feature>